<evidence type="ECO:0000256" key="4">
    <source>
        <dbReference type="ARBA" id="ARBA00023175"/>
    </source>
</evidence>
<dbReference type="GO" id="GO:0005524">
    <property type="term" value="F:ATP binding"/>
    <property type="evidence" value="ECO:0007669"/>
    <property type="project" value="UniProtKB-UniRule"/>
</dbReference>
<dbReference type="InterPro" id="IPR001752">
    <property type="entry name" value="Kinesin_motor_dom"/>
</dbReference>
<dbReference type="InterPro" id="IPR036961">
    <property type="entry name" value="Kinesin_motor_dom_sf"/>
</dbReference>
<comment type="similarity">
    <text evidence="5">Belongs to the TRAFAC class myosin-kinesin ATPase superfamily. Kinesin family.</text>
</comment>
<comment type="caution">
    <text evidence="9">The sequence shown here is derived from an EMBL/GenBank/DDBJ whole genome shotgun (WGS) entry which is preliminary data.</text>
</comment>
<feature type="coiled-coil region" evidence="6">
    <location>
        <begin position="6"/>
        <end position="61"/>
    </location>
</feature>
<dbReference type="InterPro" id="IPR027417">
    <property type="entry name" value="P-loop_NTPase"/>
</dbReference>
<gene>
    <name evidence="9" type="ORF">WJX84_005046</name>
</gene>
<feature type="binding site" evidence="5">
    <location>
        <begin position="181"/>
        <end position="188"/>
    </location>
    <ligand>
        <name>ATP</name>
        <dbReference type="ChEBI" id="CHEBI:30616"/>
    </ligand>
</feature>
<evidence type="ECO:0000256" key="5">
    <source>
        <dbReference type="PROSITE-ProRule" id="PRU00283"/>
    </source>
</evidence>
<dbReference type="PANTHER" id="PTHR47972:SF45">
    <property type="entry name" value="PROTEIN CLARET SEGREGATIONAL"/>
    <property type="match status" value="1"/>
</dbReference>
<evidence type="ECO:0000256" key="3">
    <source>
        <dbReference type="ARBA" id="ARBA00022840"/>
    </source>
</evidence>
<evidence type="ECO:0000259" key="8">
    <source>
        <dbReference type="PROSITE" id="PS50067"/>
    </source>
</evidence>
<keyword evidence="2 5" id="KW-0547">Nucleotide-binding</keyword>
<sequence length="446" mass="47849">MLLQQVREASETSREQQQEVQQLQEQVTAASKAKLATQEAAQEKLARLGQLEGELEALQDVVGAGGDQADMLKRLVSRVANLELAVGQGNNARRLLHNQLVEMRGNIRVFCRVRPSPSSVVTCQSDGSGVRVDGGEASIQGTFSFDKVFGPACSQQTVFDEVAELVQSALDGYQVCLFSYGQTGAGKTHTMQGLPSSQGQGIIPRSVAKILDTVKILQEPGWEYDLEASYIEVYNEALQDLLAEGKGRDVGKITVANAIKHGPSGEPTHSIFMLFITGRHAPTATLVQGALNLVDLAGSERLARSEVTGQRQKEACCINKSLSSLGDVFSALASKSAHVPYRNSKLTHLLQPCLGGTGKTLMFVNINPEPASAGETLCSLRFAAQVNACERGAKGGARRHVSQQPEQPKLQAEAASKDRKHGAAASKRKAGAPEVPPRNTRPRLHK</sequence>
<reference evidence="9 10" key="1">
    <citation type="journal article" date="2024" name="Nat. Commun.">
        <title>Phylogenomics reveals the evolutionary origins of lichenization in chlorophyte algae.</title>
        <authorList>
            <person name="Puginier C."/>
            <person name="Libourel C."/>
            <person name="Otte J."/>
            <person name="Skaloud P."/>
            <person name="Haon M."/>
            <person name="Grisel S."/>
            <person name="Petersen M."/>
            <person name="Berrin J.G."/>
            <person name="Delaux P.M."/>
            <person name="Dal Grande F."/>
            <person name="Keller J."/>
        </authorList>
    </citation>
    <scope>NUCLEOTIDE SEQUENCE [LARGE SCALE GENOMIC DNA]</scope>
    <source>
        <strain evidence="9 10">SAG 2523</strain>
    </source>
</reference>
<dbReference type="PRINTS" id="PR00380">
    <property type="entry name" value="KINESINHEAVY"/>
</dbReference>
<name>A0AAW1SP29_9CHLO</name>
<dbReference type="PROSITE" id="PS50067">
    <property type="entry name" value="KINESIN_MOTOR_2"/>
    <property type="match status" value="1"/>
</dbReference>
<feature type="compositionally biased region" description="Basic residues" evidence="7">
    <location>
        <begin position="418"/>
        <end position="430"/>
    </location>
</feature>
<evidence type="ECO:0000256" key="2">
    <source>
        <dbReference type="ARBA" id="ARBA00022741"/>
    </source>
</evidence>
<proteinExistence type="inferred from homology"/>
<keyword evidence="6" id="KW-0175">Coiled coil</keyword>
<evidence type="ECO:0000313" key="10">
    <source>
        <dbReference type="Proteomes" id="UP001485043"/>
    </source>
</evidence>
<evidence type="ECO:0000256" key="1">
    <source>
        <dbReference type="ARBA" id="ARBA00022701"/>
    </source>
</evidence>
<dbReference type="PANTHER" id="PTHR47972">
    <property type="entry name" value="KINESIN-LIKE PROTEIN KLP-3"/>
    <property type="match status" value="1"/>
</dbReference>
<evidence type="ECO:0000256" key="6">
    <source>
        <dbReference type="SAM" id="Coils"/>
    </source>
</evidence>
<keyword evidence="4 5" id="KW-0505">Motor protein</keyword>
<protein>
    <recommendedName>
        <fullName evidence="8">Kinesin motor domain-containing protein</fullName>
    </recommendedName>
</protein>
<dbReference type="SMART" id="SM00129">
    <property type="entry name" value="KISc"/>
    <property type="match status" value="1"/>
</dbReference>
<dbReference type="InterPro" id="IPR031852">
    <property type="entry name" value="Vik1/Cik1_MT-bd"/>
</dbReference>
<dbReference type="Pfam" id="PF16796">
    <property type="entry name" value="Microtub_bd"/>
    <property type="match status" value="1"/>
</dbReference>
<evidence type="ECO:0000313" key="9">
    <source>
        <dbReference type="EMBL" id="KAK9848929.1"/>
    </source>
</evidence>
<dbReference type="EMBL" id="JALJOV010001374">
    <property type="protein sequence ID" value="KAK9848929.1"/>
    <property type="molecule type" value="Genomic_DNA"/>
</dbReference>
<feature type="region of interest" description="Disordered" evidence="7">
    <location>
        <begin position="395"/>
        <end position="446"/>
    </location>
</feature>
<organism evidence="9 10">
    <name type="scientific">Apatococcus fuscideae</name>
    <dbReference type="NCBI Taxonomy" id="2026836"/>
    <lineage>
        <taxon>Eukaryota</taxon>
        <taxon>Viridiplantae</taxon>
        <taxon>Chlorophyta</taxon>
        <taxon>core chlorophytes</taxon>
        <taxon>Trebouxiophyceae</taxon>
        <taxon>Chlorellales</taxon>
        <taxon>Chlorellaceae</taxon>
        <taxon>Apatococcus</taxon>
    </lineage>
</organism>
<dbReference type="GO" id="GO:0007018">
    <property type="term" value="P:microtubule-based movement"/>
    <property type="evidence" value="ECO:0007669"/>
    <property type="project" value="InterPro"/>
</dbReference>
<dbReference type="GO" id="GO:0003777">
    <property type="term" value="F:microtubule motor activity"/>
    <property type="evidence" value="ECO:0007669"/>
    <property type="project" value="InterPro"/>
</dbReference>
<dbReference type="Pfam" id="PF00225">
    <property type="entry name" value="Kinesin"/>
    <property type="match status" value="1"/>
</dbReference>
<dbReference type="GO" id="GO:0005874">
    <property type="term" value="C:microtubule"/>
    <property type="evidence" value="ECO:0007669"/>
    <property type="project" value="UniProtKB-KW"/>
</dbReference>
<evidence type="ECO:0000256" key="7">
    <source>
        <dbReference type="SAM" id="MobiDB-lite"/>
    </source>
</evidence>
<keyword evidence="10" id="KW-1185">Reference proteome</keyword>
<dbReference type="InterPro" id="IPR027640">
    <property type="entry name" value="Kinesin-like_fam"/>
</dbReference>
<dbReference type="Gene3D" id="3.40.850.10">
    <property type="entry name" value="Kinesin motor domain"/>
    <property type="match status" value="2"/>
</dbReference>
<accession>A0AAW1SP29</accession>
<dbReference type="Proteomes" id="UP001485043">
    <property type="component" value="Unassembled WGS sequence"/>
</dbReference>
<dbReference type="SUPFAM" id="SSF52540">
    <property type="entry name" value="P-loop containing nucleoside triphosphate hydrolases"/>
    <property type="match status" value="1"/>
</dbReference>
<keyword evidence="1" id="KW-0493">Microtubule</keyword>
<dbReference type="GO" id="GO:0008017">
    <property type="term" value="F:microtubule binding"/>
    <property type="evidence" value="ECO:0007669"/>
    <property type="project" value="InterPro"/>
</dbReference>
<dbReference type="AlphaFoldDB" id="A0AAW1SP29"/>
<keyword evidence="3 5" id="KW-0067">ATP-binding</keyword>
<feature type="domain" description="Kinesin motor" evidence="8">
    <location>
        <begin position="106"/>
        <end position="389"/>
    </location>
</feature>